<evidence type="ECO:0000313" key="1">
    <source>
        <dbReference type="EMBL" id="QWT71860.1"/>
    </source>
</evidence>
<keyword evidence="1" id="KW-0347">Helicase</keyword>
<dbReference type="InterPro" id="IPR011604">
    <property type="entry name" value="PDDEXK-like_dom_sf"/>
</dbReference>
<keyword evidence="1" id="KW-0547">Nucleotide-binding</keyword>
<proteinExistence type="predicted"/>
<gene>
    <name evidence="1" type="ORF">fmbp1_00014</name>
</gene>
<dbReference type="EMBL" id="MZ274225">
    <property type="protein sequence ID" value="QWT71860.1"/>
    <property type="molecule type" value="Genomic_DNA"/>
</dbReference>
<dbReference type="Proteomes" id="UP000693645">
    <property type="component" value="Segment"/>
</dbReference>
<reference evidence="1 2" key="1">
    <citation type="submission" date="2021-05" db="EMBL/GenBank/DDBJ databases">
        <authorList>
            <person name="Lu Z."/>
        </authorList>
    </citation>
    <scope>NUCLEOTIDE SEQUENCE [LARGE SCALE GENOMIC DNA]</scope>
</reference>
<sequence>MILKERGGNNDVHALLSPSGAKKWLACSASLACEKDIPNTSGKAAVLGTAMHTLAEIHLNAYIRGTALPLERDVGAYVLEEGKGAVKALIKPMKGAVLITADMIEQVRKYTDYCKPIIDVSTYAKLEMRVNLTEVLHPGYEGVETFGTADLVAVQELANTDKHMLIIGDLKTGRHRVEAKENKQLMLYALGVYRRLKRRYNITVVRLVIFQPYAGGASEWDISVEGLELFAKFAQKRAVAALDAYHRGKKNLKPSDFKPSVDGCQWCRFSEQCQARTRAANAVLAKELENDADVYRRAVERVAKFCNEADYMSVWEDVQPSDILKLLPDETDLPKKPVKEDDFALELTTKQLVAEYEKLPFLRQHIDKVEKAMAAALHSGKKVPGYKLVEGRPGNRMWKDEDAVNKFRENHVNGYLLDKTVPVSPTESPFYAYFSCEYTCFGVIVKKTFRLLNIGSSIEFTHFNTSTSSLRPNAVTLPVTSSITSLPFDSTNTVSTATGWRVLTLKIMSPGTMSRAGLRSYLYFISQFLICVWCELNIIVFY</sequence>
<dbReference type="Pfam" id="PF10926">
    <property type="entry name" value="DUF2800"/>
    <property type="match status" value="1"/>
</dbReference>
<evidence type="ECO:0000313" key="2">
    <source>
        <dbReference type="Proteomes" id="UP000693645"/>
    </source>
</evidence>
<keyword evidence="2" id="KW-1185">Reference proteome</keyword>
<keyword evidence="1" id="KW-0067">ATP-binding</keyword>
<dbReference type="Gene3D" id="3.90.320.10">
    <property type="match status" value="1"/>
</dbReference>
<protein>
    <submittedName>
        <fullName evidence="1">Putative intein containing helicase</fullName>
    </submittedName>
</protein>
<name>A0A8F2FA83_9CAUD</name>
<dbReference type="InterPro" id="IPR021229">
    <property type="entry name" value="DUF2800"/>
</dbReference>
<organism evidence="1 2">
    <name type="scientific">Salmonella phage fmb-p1</name>
    <dbReference type="NCBI Taxonomy" id="2849081"/>
    <lineage>
        <taxon>Viruses</taxon>
        <taxon>Duplodnaviria</taxon>
        <taxon>Heunggongvirae</taxon>
        <taxon>Uroviricota</taxon>
        <taxon>Caudoviricetes</taxon>
        <taxon>Sarkviridae</taxon>
        <taxon>Guernseyvirinae</taxon>
        <taxon>Jerseyvirus</taxon>
        <taxon>Jerseyvirus fmbp1</taxon>
    </lineage>
</organism>
<keyword evidence="1" id="KW-0378">Hydrolase</keyword>
<accession>A0A8F2FA83</accession>
<dbReference type="GO" id="GO:0004386">
    <property type="term" value="F:helicase activity"/>
    <property type="evidence" value="ECO:0007669"/>
    <property type="project" value="UniProtKB-KW"/>
</dbReference>